<comment type="caution">
    <text evidence="9">The sequence shown here is derived from an EMBL/GenBank/DDBJ whole genome shotgun (WGS) entry which is preliminary data.</text>
</comment>
<dbReference type="InterPro" id="IPR036874">
    <property type="entry name" value="Carbonic_anhydrase_sf"/>
</dbReference>
<protein>
    <recommendedName>
        <fullName evidence="2">carbonic anhydrase</fullName>
        <ecNumber evidence="2">4.2.1.1</ecNumber>
    </recommendedName>
</protein>
<evidence type="ECO:0000256" key="7">
    <source>
        <dbReference type="ARBA" id="ARBA00048348"/>
    </source>
</evidence>
<dbReference type="SUPFAM" id="SSF53056">
    <property type="entry name" value="beta-carbonic anhydrase, cab"/>
    <property type="match status" value="1"/>
</dbReference>
<dbReference type="RefSeq" id="WP_074245140.1">
    <property type="nucleotide sequence ID" value="NZ_MVII01000020.1"/>
</dbReference>
<dbReference type="EMBL" id="MVII01000020">
    <property type="protein sequence ID" value="ORB54519.1"/>
    <property type="molecule type" value="Genomic_DNA"/>
</dbReference>
<evidence type="ECO:0000256" key="1">
    <source>
        <dbReference type="ARBA" id="ARBA00006217"/>
    </source>
</evidence>
<comment type="similarity">
    <text evidence="1">Belongs to the beta-class carbonic anhydrase family.</text>
</comment>
<dbReference type="Gene3D" id="3.40.1050.10">
    <property type="entry name" value="Carbonic anhydrase"/>
    <property type="match status" value="1"/>
</dbReference>
<dbReference type="AlphaFoldDB" id="A0A1X0IZ90"/>
<evidence type="ECO:0000313" key="9">
    <source>
        <dbReference type="EMBL" id="ORB54519.1"/>
    </source>
</evidence>
<evidence type="ECO:0000256" key="5">
    <source>
        <dbReference type="ARBA" id="ARBA00023239"/>
    </source>
</evidence>
<dbReference type="PANTHER" id="PTHR11002:SF76">
    <property type="entry name" value="CARBONIC ANHYDRASE"/>
    <property type="match status" value="1"/>
</dbReference>
<keyword evidence="3 8" id="KW-0479">Metal-binding</keyword>
<evidence type="ECO:0000313" key="10">
    <source>
        <dbReference type="Proteomes" id="UP000192434"/>
    </source>
</evidence>
<comment type="catalytic activity">
    <reaction evidence="7">
        <text>hydrogencarbonate + H(+) = CO2 + H2O</text>
        <dbReference type="Rhea" id="RHEA:10748"/>
        <dbReference type="ChEBI" id="CHEBI:15377"/>
        <dbReference type="ChEBI" id="CHEBI:15378"/>
        <dbReference type="ChEBI" id="CHEBI:16526"/>
        <dbReference type="ChEBI" id="CHEBI:17544"/>
        <dbReference type="EC" id="4.2.1.1"/>
    </reaction>
</comment>
<feature type="binding site" evidence="8">
    <location>
        <position position="20"/>
    </location>
    <ligand>
        <name>Zn(2+)</name>
        <dbReference type="ChEBI" id="CHEBI:29105"/>
    </ligand>
</feature>
<dbReference type="GO" id="GO:0008270">
    <property type="term" value="F:zinc ion binding"/>
    <property type="evidence" value="ECO:0007669"/>
    <property type="project" value="InterPro"/>
</dbReference>
<comment type="cofactor">
    <cofactor evidence="8">
        <name>Zn(2+)</name>
        <dbReference type="ChEBI" id="CHEBI:29105"/>
    </cofactor>
    <text evidence="8">Binds 1 zinc ion per subunit.</text>
</comment>
<proteinExistence type="inferred from homology"/>
<sequence length="192" mass="19821">MTSLRDTDTTAYPDAMYLACSEAPMPPGAVNPATAGSSGELLTVRNVGNLVPTDPAEGSVDAALDFALNALEVRTIVVCGHSGCGAMASLLSESIDAPTSSVGRWLDNARDTLAAYREFHLARVGAAASGFSQADQLAVVNVVIQVERLVHHPILVAAVVSGRLHVAGTFYSADTGRLYEVSATGIPTPGAR</sequence>
<name>A0A1X0IZ90_9MYCO</name>
<keyword evidence="5" id="KW-0456">Lyase</keyword>
<dbReference type="OrthoDB" id="9771198at2"/>
<keyword evidence="4 8" id="KW-0862">Zinc</keyword>
<dbReference type="GO" id="GO:0004089">
    <property type="term" value="F:carbonate dehydratase activity"/>
    <property type="evidence" value="ECO:0007669"/>
    <property type="project" value="UniProtKB-EC"/>
</dbReference>
<accession>A0A1X0IZ90</accession>
<evidence type="ECO:0000256" key="6">
    <source>
        <dbReference type="ARBA" id="ARBA00024993"/>
    </source>
</evidence>
<dbReference type="Pfam" id="PF00484">
    <property type="entry name" value="Pro_CA"/>
    <property type="match status" value="1"/>
</dbReference>
<dbReference type="Proteomes" id="UP000192434">
    <property type="component" value="Unassembled WGS sequence"/>
</dbReference>
<feature type="binding site" evidence="8">
    <location>
        <position position="81"/>
    </location>
    <ligand>
        <name>Zn(2+)</name>
        <dbReference type="ChEBI" id="CHEBI:29105"/>
    </ligand>
</feature>
<comment type="function">
    <text evidence="6">Catalyzes the reversible hydration of carbon dioxide to form bicarbonate.</text>
</comment>
<evidence type="ECO:0000256" key="3">
    <source>
        <dbReference type="ARBA" id="ARBA00022723"/>
    </source>
</evidence>
<evidence type="ECO:0000256" key="2">
    <source>
        <dbReference type="ARBA" id="ARBA00012925"/>
    </source>
</evidence>
<reference evidence="9 10" key="1">
    <citation type="submission" date="2016-12" db="EMBL/GenBank/DDBJ databases">
        <title>The new phylogeny of genus Mycobacterium.</title>
        <authorList>
            <person name="Tortoli E."/>
            <person name="Trovato A."/>
            <person name="Cirillo D.M."/>
        </authorList>
    </citation>
    <scope>NUCLEOTIDE SEQUENCE [LARGE SCALE GENOMIC DNA]</scope>
    <source>
        <strain evidence="9 10">CCUG 66554</strain>
    </source>
</reference>
<dbReference type="PANTHER" id="PTHR11002">
    <property type="entry name" value="CARBONIC ANHYDRASE"/>
    <property type="match status" value="1"/>
</dbReference>
<organism evidence="9 10">
    <name type="scientific">Mycobacteroides saopaulense</name>
    <dbReference type="NCBI Taxonomy" id="1578165"/>
    <lineage>
        <taxon>Bacteria</taxon>
        <taxon>Bacillati</taxon>
        <taxon>Actinomycetota</taxon>
        <taxon>Actinomycetes</taxon>
        <taxon>Mycobacteriales</taxon>
        <taxon>Mycobacteriaceae</taxon>
        <taxon>Mycobacteroides</taxon>
    </lineage>
</organism>
<dbReference type="InterPro" id="IPR001765">
    <property type="entry name" value="Carbonic_anhydrase"/>
</dbReference>
<evidence type="ECO:0000256" key="4">
    <source>
        <dbReference type="ARBA" id="ARBA00022833"/>
    </source>
</evidence>
<gene>
    <name evidence="9" type="ORF">BST43_15850</name>
</gene>
<evidence type="ECO:0000256" key="8">
    <source>
        <dbReference type="PIRSR" id="PIRSR601765-1"/>
    </source>
</evidence>
<feature type="binding site" evidence="8">
    <location>
        <position position="84"/>
    </location>
    <ligand>
        <name>Zn(2+)</name>
        <dbReference type="ChEBI" id="CHEBI:29105"/>
    </ligand>
</feature>
<dbReference type="EC" id="4.2.1.1" evidence="2"/>
<dbReference type="SMART" id="SM00947">
    <property type="entry name" value="Pro_CA"/>
    <property type="match status" value="1"/>
</dbReference>